<dbReference type="Proteomes" id="UP000018888">
    <property type="component" value="Unassembled WGS sequence"/>
</dbReference>
<accession>A0A2P4PN66</accession>
<evidence type="ECO:0000313" key="3">
    <source>
        <dbReference type="EMBL" id="POG66838.1"/>
    </source>
</evidence>
<evidence type="ECO:0000313" key="4">
    <source>
        <dbReference type="Proteomes" id="UP000018888"/>
    </source>
</evidence>
<proteinExistence type="predicted"/>
<sequence length="447" mass="51107">MDIYDIYIPKYIRKYDTFLRNVKSFFFALIIFIFKAIRLLLVRHFKRTMGEKVDSRFRDAIQGKWNRNSIRYSGNYGTATFLSSSFNDNGVGRSVSPLDALHHGNEFPRGDELSKQEKISFQNAYQLDRQNGDDGGECVESPNDIEFNAFGGKKEDCTIYVRSVSPQRNSNTEIGETDVIFQQQVNSGVKSESYTSIIECCPNQERTQTLQSSMGQLLRIGTLAGTTWTKEIPKTPCHLVVPNVQSRGANIPETMSPVPAGGKQDEVRGCRNSSTNPLMIVDMIASESDRCRVATYINRNLESGDPPICYMRDVKQFGFDHIIIIGKRYCGLLFLDCFGRVFDWDSMSDVLWPLGDYWNLTTKESRTSSIVWGLEFDGTIVEFEDEEKEFEKEEELEKEASLIWSLYCVSIKDDVHFFQFMFAINGLFVHFKNNVYATCDSLLQINV</sequence>
<keyword evidence="1" id="KW-1133">Transmembrane helix</keyword>
<gene>
    <name evidence="3" type="ORF">GLOIN_2v1653257</name>
    <name evidence="2" type="ORF">GLOIN_2v1728155</name>
</gene>
<dbReference type="EMBL" id="AUPC02000182">
    <property type="protein sequence ID" value="POG66838.1"/>
    <property type="molecule type" value="Genomic_DNA"/>
</dbReference>
<comment type="caution">
    <text evidence="3">The sequence shown here is derived from an EMBL/GenBank/DDBJ whole genome shotgun (WGS) entry which is preliminary data.</text>
</comment>
<name>A0A2P4PN66_RHIID</name>
<organism evidence="3 4">
    <name type="scientific">Rhizophagus irregularis (strain DAOM 181602 / DAOM 197198 / MUCL 43194)</name>
    <name type="common">Arbuscular mycorrhizal fungus</name>
    <name type="synonym">Glomus intraradices</name>
    <dbReference type="NCBI Taxonomy" id="747089"/>
    <lineage>
        <taxon>Eukaryota</taxon>
        <taxon>Fungi</taxon>
        <taxon>Fungi incertae sedis</taxon>
        <taxon>Mucoromycota</taxon>
        <taxon>Glomeromycotina</taxon>
        <taxon>Glomeromycetes</taxon>
        <taxon>Glomerales</taxon>
        <taxon>Glomeraceae</taxon>
        <taxon>Rhizophagus</taxon>
    </lineage>
</organism>
<dbReference type="AlphaFoldDB" id="A0A2P4PN66"/>
<reference evidence="3 4" key="2">
    <citation type="journal article" date="2018" name="New Phytol.">
        <title>High intraspecific genome diversity in the model arbuscular mycorrhizal symbiont Rhizophagus irregularis.</title>
        <authorList>
            <person name="Chen E.C.H."/>
            <person name="Morin E."/>
            <person name="Beaudet D."/>
            <person name="Noel J."/>
            <person name="Yildirir G."/>
            <person name="Ndikumana S."/>
            <person name="Charron P."/>
            <person name="St-Onge C."/>
            <person name="Giorgi J."/>
            <person name="Kruger M."/>
            <person name="Marton T."/>
            <person name="Ropars J."/>
            <person name="Grigoriev I.V."/>
            <person name="Hainaut M."/>
            <person name="Henrissat B."/>
            <person name="Roux C."/>
            <person name="Martin F."/>
            <person name="Corradi N."/>
        </authorList>
    </citation>
    <scope>NUCLEOTIDE SEQUENCE [LARGE SCALE GENOMIC DNA]</scope>
    <source>
        <strain evidence="4">DAOM 181602 / DAOM 197198 / MUCL 43194</strain>
        <strain evidence="3">DAOM 197198</strain>
    </source>
</reference>
<reference evidence="3 4" key="1">
    <citation type="journal article" date="2013" name="Proc. Natl. Acad. Sci. U.S.A.">
        <title>Genome of an arbuscular mycorrhizal fungus provides insight into the oldest plant symbiosis.</title>
        <authorList>
            <person name="Tisserant E."/>
            <person name="Malbreil M."/>
            <person name="Kuo A."/>
            <person name="Kohler A."/>
            <person name="Symeonidi A."/>
            <person name="Balestrini R."/>
            <person name="Charron P."/>
            <person name="Duensing N."/>
            <person name="Frei Dit Frey N."/>
            <person name="Gianinazzi-Pearson V."/>
            <person name="Gilbert L.B."/>
            <person name="Handa Y."/>
            <person name="Herr J.R."/>
            <person name="Hijri M."/>
            <person name="Koul R."/>
            <person name="Kawaguchi M."/>
            <person name="Krajinski F."/>
            <person name="Lammers P.J."/>
            <person name="Masclaux F.G."/>
            <person name="Murat C."/>
            <person name="Morin E."/>
            <person name="Ndikumana S."/>
            <person name="Pagni M."/>
            <person name="Petitpierre D."/>
            <person name="Requena N."/>
            <person name="Rosikiewicz P."/>
            <person name="Riley R."/>
            <person name="Saito K."/>
            <person name="San Clemente H."/>
            <person name="Shapiro H."/>
            <person name="van Tuinen D."/>
            <person name="Becard G."/>
            <person name="Bonfante P."/>
            <person name="Paszkowski U."/>
            <person name="Shachar-Hill Y.Y."/>
            <person name="Tuskan G.A."/>
            <person name="Young P.W."/>
            <person name="Sanders I.R."/>
            <person name="Henrissat B."/>
            <person name="Rensing S.A."/>
            <person name="Grigoriev I.V."/>
            <person name="Corradi N."/>
            <person name="Roux C."/>
            <person name="Martin F."/>
        </authorList>
    </citation>
    <scope>NUCLEOTIDE SEQUENCE [LARGE SCALE GENOMIC DNA]</scope>
    <source>
        <strain evidence="4">DAOM 181602 / DAOM 197198 / MUCL 43194</strain>
        <strain evidence="3">DAOM 197198</strain>
    </source>
</reference>
<dbReference type="EMBL" id="AUPC02000502">
    <property type="protein sequence ID" value="POG58718.1"/>
    <property type="molecule type" value="Genomic_DNA"/>
</dbReference>
<protein>
    <submittedName>
        <fullName evidence="3">Uncharacterized protein</fullName>
    </submittedName>
</protein>
<keyword evidence="1" id="KW-0472">Membrane</keyword>
<dbReference type="VEuPathDB" id="FungiDB:RhiirFUN_021184"/>
<feature type="transmembrane region" description="Helical" evidence="1">
    <location>
        <begin position="24"/>
        <end position="42"/>
    </location>
</feature>
<keyword evidence="4" id="KW-1185">Reference proteome</keyword>
<keyword evidence="1" id="KW-0812">Transmembrane</keyword>
<evidence type="ECO:0000313" key="2">
    <source>
        <dbReference type="EMBL" id="POG58718.1"/>
    </source>
</evidence>
<evidence type="ECO:0000256" key="1">
    <source>
        <dbReference type="SAM" id="Phobius"/>
    </source>
</evidence>